<feature type="domain" description="B30.2/SPRY" evidence="4">
    <location>
        <begin position="838"/>
        <end position="1035"/>
    </location>
</feature>
<proteinExistence type="predicted"/>
<feature type="coiled-coil region" evidence="2">
    <location>
        <begin position="549"/>
        <end position="576"/>
    </location>
</feature>
<dbReference type="PANTHER" id="PTHR24099">
    <property type="entry name" value="E3 UBIQUITIN-PROTEIN LIGASE TRIM36-RELATED"/>
    <property type="match status" value="1"/>
</dbReference>
<dbReference type="InterPro" id="IPR003649">
    <property type="entry name" value="Bbox_C"/>
</dbReference>
<dbReference type="EMBL" id="JANPWB010000006">
    <property type="protein sequence ID" value="KAJ1180372.1"/>
    <property type="molecule type" value="Genomic_DNA"/>
</dbReference>
<dbReference type="SMART" id="SM00060">
    <property type="entry name" value="FN3"/>
    <property type="match status" value="2"/>
</dbReference>
<dbReference type="InterPro" id="IPR013783">
    <property type="entry name" value="Ig-like_fold"/>
</dbReference>
<feature type="domain" description="Fibronectin type-III" evidence="5">
    <location>
        <begin position="665"/>
        <end position="761"/>
    </location>
</feature>
<dbReference type="InterPro" id="IPR013320">
    <property type="entry name" value="ConA-like_dom_sf"/>
</dbReference>
<dbReference type="PANTHER" id="PTHR24099:SF6">
    <property type="entry name" value="FIBRONECTIN TYPE III AND SPRY DOMAIN-CONTAINING PROTEIN 2"/>
    <property type="match status" value="1"/>
</dbReference>
<feature type="compositionally biased region" description="Acidic residues" evidence="3">
    <location>
        <begin position="39"/>
        <end position="58"/>
    </location>
</feature>
<keyword evidence="7" id="KW-1185">Reference proteome</keyword>
<comment type="caution">
    <text evidence="6">The sequence shown here is derived from an EMBL/GenBank/DDBJ whole genome shotgun (WGS) entry which is preliminary data.</text>
</comment>
<sequence length="1040" mass="118553">MIRITGKDFGRKSRTVKNINWFNTHAYKVYKEESHQDEETSEMSDECTEPEPEPEPEPEGLTFYHMDLYESRDRLGIFPDDQFMKMRRDGDLTDISESEGTGVNEALGAEQAEHDLQKELEELARLYGIEEDKEIENDFLGYSAYTKKEVSSGQPSVQENDVEVEKWTIQVKAQDKQDECVDQFIKKTSEDTHSEEPSNEKPGNENLCDEQPSKEDANNEKTISEGPFKEEFCLDCPYSEEPCREESCNKEPYGEEHCIEELHNEELGNEEPHKEEGCIEESRIKESCDEEHHSEEACSEEPQNAEPHSTEACDEVTCSDEPPKEEPNNVPSSEEPRSEPHSEEPPGESRIEEACGEEPHSDPLSEESLNVESCGKEACTEEPRSTETGIDELHNEEPNNNVTISSNVPMEEDTGEEPLNFATNEKEDQMAIDNQNIEDHENWQMEEEVDHETEEVEHKAEEEVPDIYCVTCKTPIRAFEKLFGSHKEHEVSPLPSAVEDVKDEIHKNMCRLEEQIAQMENFASHLEEIFITVEENFGRQEQNFEMNYTEIMQTLAQRYDEKAQALEEEKKLKLEALYGQLVDCGKTLDTSKDLMETIQALFKSKDKVAFIKTAVETTDRLEEFLKADMNFQIVTYPDYENKTIDFSEVQQLLNSINTLPAPSAPVINPQIHNSATGTSVKVCWSLFSDDTVESYQLYYKPVSDDTPSEAQDEFVMNVKETYCTVENLVPNTQYEFWVTALNTTGIGPASERAVYVTAPSPPLIKYKQCRSCENAALVCWESGENVNPVDSYTVELCNLTNEEPGDCITESIVGIPTCESLIQLQPRETYDIYVRASNVGGSSQRSLPVTIHTTGTFFHLNETTAHPLLSILDDGLTISCEEEESFGDLPYHYNSFTRCIAVMGNLIPVRGRHYWEVEVEESTEYRVGVAFEDTNRNGYIGANNTSWCMRHVVTPSRHKYEFLHCGTTPDVRITIPPHRIGILLDYDNCKLSFFNMEPFQHLYTFDSHFQHLVHPCFALEKPGVLRTRNGIAIPKGVLKS</sequence>
<feature type="compositionally biased region" description="Polar residues" evidence="3">
    <location>
        <begin position="398"/>
        <end position="408"/>
    </location>
</feature>
<organism evidence="6 7">
    <name type="scientific">Pleurodeles waltl</name>
    <name type="common">Iberian ribbed newt</name>
    <dbReference type="NCBI Taxonomy" id="8319"/>
    <lineage>
        <taxon>Eukaryota</taxon>
        <taxon>Metazoa</taxon>
        <taxon>Chordata</taxon>
        <taxon>Craniata</taxon>
        <taxon>Vertebrata</taxon>
        <taxon>Euteleostomi</taxon>
        <taxon>Amphibia</taxon>
        <taxon>Batrachia</taxon>
        <taxon>Caudata</taxon>
        <taxon>Salamandroidea</taxon>
        <taxon>Salamandridae</taxon>
        <taxon>Pleurodelinae</taxon>
        <taxon>Pleurodeles</taxon>
    </lineage>
</organism>
<feature type="region of interest" description="Disordered" evidence="3">
    <location>
        <begin position="173"/>
        <end position="226"/>
    </location>
</feature>
<feature type="compositionally biased region" description="Basic and acidic residues" evidence="3">
    <location>
        <begin position="261"/>
        <end position="296"/>
    </location>
</feature>
<dbReference type="InterPro" id="IPR003877">
    <property type="entry name" value="SPRY_dom"/>
</dbReference>
<dbReference type="InterPro" id="IPR043136">
    <property type="entry name" value="B30.2/SPRY_sf"/>
</dbReference>
<dbReference type="Pfam" id="PF00041">
    <property type="entry name" value="fn3"/>
    <property type="match status" value="1"/>
</dbReference>
<feature type="region of interest" description="Disordered" evidence="3">
    <location>
        <begin position="32"/>
        <end position="61"/>
    </location>
</feature>
<reference evidence="6" key="1">
    <citation type="journal article" date="2022" name="bioRxiv">
        <title>Sequencing and chromosome-scale assembly of the giantPleurodeles waltlgenome.</title>
        <authorList>
            <person name="Brown T."/>
            <person name="Elewa A."/>
            <person name="Iarovenko S."/>
            <person name="Subramanian E."/>
            <person name="Araus A.J."/>
            <person name="Petzold A."/>
            <person name="Susuki M."/>
            <person name="Suzuki K.-i.T."/>
            <person name="Hayashi T."/>
            <person name="Toyoda A."/>
            <person name="Oliveira C."/>
            <person name="Osipova E."/>
            <person name="Leigh N.D."/>
            <person name="Simon A."/>
            <person name="Yun M.H."/>
        </authorList>
    </citation>
    <scope>NUCLEOTIDE SEQUENCE</scope>
    <source>
        <strain evidence="6">20211129_DDA</strain>
        <tissue evidence="6">Liver</tissue>
    </source>
</reference>
<evidence type="ECO:0000256" key="3">
    <source>
        <dbReference type="SAM" id="MobiDB-lite"/>
    </source>
</evidence>
<dbReference type="Gene3D" id="2.60.40.10">
    <property type="entry name" value="Immunoglobulins"/>
    <property type="match status" value="2"/>
</dbReference>
<evidence type="ECO:0000259" key="4">
    <source>
        <dbReference type="PROSITE" id="PS50188"/>
    </source>
</evidence>
<dbReference type="SMART" id="SM00449">
    <property type="entry name" value="SPRY"/>
    <property type="match status" value="1"/>
</dbReference>
<evidence type="ECO:0000313" key="6">
    <source>
        <dbReference type="EMBL" id="KAJ1180372.1"/>
    </source>
</evidence>
<dbReference type="Proteomes" id="UP001066276">
    <property type="component" value="Chromosome 3_2"/>
</dbReference>
<dbReference type="Gene3D" id="2.60.120.920">
    <property type="match status" value="1"/>
</dbReference>
<dbReference type="PRINTS" id="PR01407">
    <property type="entry name" value="BUTYPHLNCDUF"/>
</dbReference>
<dbReference type="InterPro" id="IPR001870">
    <property type="entry name" value="B30.2/SPRY"/>
</dbReference>
<dbReference type="SUPFAM" id="SSF49899">
    <property type="entry name" value="Concanavalin A-like lectins/glucanases"/>
    <property type="match status" value="1"/>
</dbReference>
<dbReference type="SMART" id="SM00502">
    <property type="entry name" value="BBC"/>
    <property type="match status" value="1"/>
</dbReference>
<gene>
    <name evidence="6" type="ORF">NDU88_005593</name>
</gene>
<dbReference type="AlphaFoldDB" id="A0AAV7TUQ0"/>
<feature type="compositionally biased region" description="Basic and acidic residues" evidence="3">
    <location>
        <begin position="173"/>
        <end position="203"/>
    </location>
</feature>
<dbReference type="SUPFAM" id="SSF49265">
    <property type="entry name" value="Fibronectin type III"/>
    <property type="match status" value="1"/>
</dbReference>
<keyword evidence="1 2" id="KW-0175">Coiled coil</keyword>
<protein>
    <recommendedName>
        <fullName evidence="8">Fibronectin type III and SPRY domain-containing protein 2</fullName>
    </recommendedName>
</protein>
<dbReference type="InterPro" id="IPR003961">
    <property type="entry name" value="FN3_dom"/>
</dbReference>
<dbReference type="PROSITE" id="PS50188">
    <property type="entry name" value="B302_SPRY"/>
    <property type="match status" value="1"/>
</dbReference>
<dbReference type="Gene3D" id="3.30.160.60">
    <property type="entry name" value="Classic Zinc Finger"/>
    <property type="match status" value="1"/>
</dbReference>
<feature type="compositionally biased region" description="Basic and acidic residues" evidence="3">
    <location>
        <begin position="374"/>
        <end position="397"/>
    </location>
</feature>
<feature type="compositionally biased region" description="Basic and acidic residues" evidence="3">
    <location>
        <begin position="334"/>
        <end position="363"/>
    </location>
</feature>
<dbReference type="PROSITE" id="PS50853">
    <property type="entry name" value="FN3"/>
    <property type="match status" value="2"/>
</dbReference>
<evidence type="ECO:0000256" key="1">
    <source>
        <dbReference type="ARBA" id="ARBA00023054"/>
    </source>
</evidence>
<evidence type="ECO:0008006" key="8">
    <source>
        <dbReference type="Google" id="ProtNLM"/>
    </source>
</evidence>
<feature type="domain" description="Fibronectin type-III" evidence="5">
    <location>
        <begin position="762"/>
        <end position="856"/>
    </location>
</feature>
<feature type="compositionally biased region" description="Basic and acidic residues" evidence="3">
    <location>
        <begin position="211"/>
        <end position="226"/>
    </location>
</feature>
<evidence type="ECO:0000313" key="7">
    <source>
        <dbReference type="Proteomes" id="UP001066276"/>
    </source>
</evidence>
<dbReference type="Pfam" id="PF00622">
    <property type="entry name" value="SPRY"/>
    <property type="match status" value="1"/>
</dbReference>
<evidence type="ECO:0000256" key="2">
    <source>
        <dbReference type="SAM" id="Coils"/>
    </source>
</evidence>
<dbReference type="InterPro" id="IPR036116">
    <property type="entry name" value="FN3_sf"/>
</dbReference>
<evidence type="ECO:0000259" key="5">
    <source>
        <dbReference type="PROSITE" id="PS50853"/>
    </source>
</evidence>
<feature type="region of interest" description="Disordered" evidence="3">
    <location>
        <begin position="261"/>
        <end position="416"/>
    </location>
</feature>
<accession>A0AAV7TUQ0</accession>
<dbReference type="InterPro" id="IPR003879">
    <property type="entry name" value="Butyrophylin_SPRY"/>
</dbReference>
<dbReference type="InterPro" id="IPR050617">
    <property type="entry name" value="E3_ligase_FN3/SPRY"/>
</dbReference>
<dbReference type="CDD" id="cd00063">
    <property type="entry name" value="FN3"/>
    <property type="match status" value="2"/>
</dbReference>
<name>A0AAV7TUQ0_PLEWA</name>